<dbReference type="OrthoDB" id="6103609at2"/>
<accession>A0A2N8ZJ48</accession>
<keyword evidence="3" id="KW-1185">Reference proteome</keyword>
<dbReference type="Pfam" id="PF00583">
    <property type="entry name" value="Acetyltransf_1"/>
    <property type="match status" value="1"/>
</dbReference>
<dbReference type="KEGG" id="vta:B0333"/>
<dbReference type="AlphaFoldDB" id="A0A2N8ZJ48"/>
<dbReference type="InterPro" id="IPR000182">
    <property type="entry name" value="GNAT_dom"/>
</dbReference>
<evidence type="ECO:0000313" key="3">
    <source>
        <dbReference type="Proteomes" id="UP000235828"/>
    </source>
</evidence>
<protein>
    <submittedName>
        <fullName evidence="2">Acetyltransferase GNAT family</fullName>
    </submittedName>
</protein>
<name>A0A2N8ZJ48_9VIBR</name>
<feature type="domain" description="N-acetyltransferase" evidence="1">
    <location>
        <begin position="135"/>
        <end position="272"/>
    </location>
</feature>
<dbReference type="Pfam" id="PF18015">
    <property type="entry name" value="Acetyltransf_19"/>
    <property type="match status" value="1"/>
</dbReference>
<dbReference type="CDD" id="cd04301">
    <property type="entry name" value="NAT_SF"/>
    <property type="match status" value="1"/>
</dbReference>
<sequence length="272" mass="30289">MLNIKKLSTLNELHALKAQYFSSSTAPLDGMWHFGFVPMSPHFGIYEDNTLAGFFVVNDDGYLLQFYLSPSATSEASLAFTSALHSDLADINGAFVSTAEPNFLSLCLDNTSTFEINSMMYQLQGQTQHQANTMIEMQQVTPNQLNELVQFAATNIGAPEQWLSGYYGRLIERNELWGYWLNNTLLATGECRLFDEFQTQYADLGMIVAQSERGKGIATQVLQYLVHEAQSKGLTPICSTENNNIAAQKAIGKAGMRSSNRIVQFKFSRSSQ</sequence>
<evidence type="ECO:0000313" key="2">
    <source>
        <dbReference type="EMBL" id="SON51944.1"/>
    </source>
</evidence>
<dbReference type="SUPFAM" id="SSF55729">
    <property type="entry name" value="Acyl-CoA N-acyltransferases (Nat)"/>
    <property type="match status" value="1"/>
</dbReference>
<keyword evidence="2" id="KW-0808">Transferase</keyword>
<proteinExistence type="predicted"/>
<dbReference type="EMBL" id="LT960612">
    <property type="protein sequence ID" value="SON51944.1"/>
    <property type="molecule type" value="Genomic_DNA"/>
</dbReference>
<dbReference type="InterPro" id="IPR016181">
    <property type="entry name" value="Acyl_CoA_acyltransferase"/>
</dbReference>
<dbReference type="Proteomes" id="UP000235828">
    <property type="component" value="Chromosome B"/>
</dbReference>
<dbReference type="RefSeq" id="WP_102524303.1">
    <property type="nucleotide sequence ID" value="NZ_LT960612.1"/>
</dbReference>
<dbReference type="GO" id="GO:0016747">
    <property type="term" value="F:acyltransferase activity, transferring groups other than amino-acyl groups"/>
    <property type="evidence" value="ECO:0007669"/>
    <property type="project" value="InterPro"/>
</dbReference>
<dbReference type="Gene3D" id="3.40.630.30">
    <property type="match status" value="1"/>
</dbReference>
<gene>
    <name evidence="2" type="ORF">VTAP4600_B0333</name>
</gene>
<organism evidence="2 3">
    <name type="scientific">Vibrio tapetis subsp. tapetis</name>
    <dbReference type="NCBI Taxonomy" id="1671868"/>
    <lineage>
        <taxon>Bacteria</taxon>
        <taxon>Pseudomonadati</taxon>
        <taxon>Pseudomonadota</taxon>
        <taxon>Gammaproteobacteria</taxon>
        <taxon>Vibrionales</taxon>
        <taxon>Vibrionaceae</taxon>
        <taxon>Vibrio</taxon>
    </lineage>
</organism>
<dbReference type="Gene3D" id="3.40.630.80">
    <property type="match status" value="1"/>
</dbReference>
<evidence type="ECO:0000259" key="1">
    <source>
        <dbReference type="PROSITE" id="PS51186"/>
    </source>
</evidence>
<dbReference type="PROSITE" id="PS51186">
    <property type="entry name" value="GNAT"/>
    <property type="match status" value="1"/>
</dbReference>
<reference evidence="2 3" key="1">
    <citation type="submission" date="2017-10" db="EMBL/GenBank/DDBJ databases">
        <authorList>
            <person name="Banno H."/>
            <person name="Chua N.-H."/>
        </authorList>
    </citation>
    <scope>NUCLEOTIDE SEQUENCE [LARGE SCALE GENOMIC DNA]</scope>
    <source>
        <strain evidence="2">Vibrio tapetis CECT4600</strain>
    </source>
</reference>
<dbReference type="InterPro" id="IPR040579">
    <property type="entry name" value="Acetyltransf_19"/>
</dbReference>